<evidence type="ECO:0000259" key="3">
    <source>
        <dbReference type="Pfam" id="PF04183"/>
    </source>
</evidence>
<dbReference type="InterPro" id="IPR037455">
    <property type="entry name" value="LucA/IucC-like"/>
</dbReference>
<evidence type="ECO:0000256" key="2">
    <source>
        <dbReference type="ARBA" id="ARBA00007832"/>
    </source>
</evidence>
<dbReference type="PANTHER" id="PTHR34384">
    <property type="entry name" value="L-2,3-DIAMINOPROPANOATE--CITRATE LIGASE"/>
    <property type="match status" value="1"/>
</dbReference>
<evidence type="ECO:0000313" key="5">
    <source>
        <dbReference type="EMBL" id="VYT79266.1"/>
    </source>
</evidence>
<dbReference type="Pfam" id="PF06276">
    <property type="entry name" value="FhuF"/>
    <property type="match status" value="1"/>
</dbReference>
<dbReference type="EC" id="6.3.2.39" evidence="5"/>
<dbReference type="Pfam" id="PF04183">
    <property type="entry name" value="IucA_IucC"/>
    <property type="match status" value="1"/>
</dbReference>
<dbReference type="AlphaFoldDB" id="A0A6N2ZMQ3"/>
<feature type="domain" description="Aerobactin siderophore biosynthesis IucA/IucC N-terminal" evidence="3">
    <location>
        <begin position="197"/>
        <end position="433"/>
    </location>
</feature>
<dbReference type="GO" id="GO:0019290">
    <property type="term" value="P:siderophore biosynthetic process"/>
    <property type="evidence" value="ECO:0007669"/>
    <property type="project" value="InterPro"/>
</dbReference>
<comment type="pathway">
    <text evidence="1">Siderophore biosynthesis.</text>
</comment>
<comment type="similarity">
    <text evidence="2">Belongs to the IucA/IucC family.</text>
</comment>
<sequence>MENILQQTNEQPIKLTAEEQSAYDYLSASHPQWAEQFKAILLTARDLVTKRLVVSIYRENMVNQGRQAQIINNTDLPFELSSNTGKVMKMDWPTSRLTLYAPISGFHAFDRIDMDGPFYFTEMDKPETHQRIMHPEEVLEVILTEAPKFKGPASDQFSDDMMNSVANMALALSYQHITLKDDTRAMFDIIAHASDSYLCSEQSVIEGHPLHPGAKLRKGLTPQENIQYSSEFQQPIALKWIAVHNDLVRTQTLEHTYNETLFKNFEGLESAFNQAIPSDEHNHYSIIVLHPWQYDEILERDYAQELDAGQIKTIPYETSYYAGLSFRTLMPKWPETTPHVKLSTNVHITGEIRTLSEQTTFNGPLVTHIVNQILTEDPLFKDIQASGISELAGIHFYHKQDQGDYQTERSEQLGSLLRENVYHLTAPDTINIIPSSLVVSNPNAEIAVINSLIERYQSAKQTESFEAASEAWLAEYAQALVDIVIPLMVKYGIALEAHLQNAVASFNEDGSLNHMFIRDYEGLRIDEQQLNDSGFSSEHFHEKSRILTSKSTSVFNKAFYSTIQNHLGELILTIAQHTQESMISENKLWDVVKQITQKKFNQMQADHTIDNERLADIKHTFFDETIDYKCVTTMRLEDEAHDYTYVKVKNPLATE</sequence>
<dbReference type="EMBL" id="CACRUO010000019">
    <property type="protein sequence ID" value="VYT79266.1"/>
    <property type="molecule type" value="Genomic_DNA"/>
</dbReference>
<name>A0A6N2ZMQ3_STASI</name>
<evidence type="ECO:0000256" key="1">
    <source>
        <dbReference type="ARBA" id="ARBA00004924"/>
    </source>
</evidence>
<dbReference type="InterPro" id="IPR007310">
    <property type="entry name" value="Aerobactin_biosyn_IucA/IucC_N"/>
</dbReference>
<gene>
    <name evidence="5" type="primary">iucC</name>
    <name evidence="5" type="ORF">SSLFYP27_00652</name>
</gene>
<evidence type="ECO:0000259" key="4">
    <source>
        <dbReference type="Pfam" id="PF06276"/>
    </source>
</evidence>
<dbReference type="GO" id="GO:0016881">
    <property type="term" value="F:acid-amino acid ligase activity"/>
    <property type="evidence" value="ECO:0007669"/>
    <property type="project" value="UniProtKB-ARBA"/>
</dbReference>
<dbReference type="RefSeq" id="WP_156666509.1">
    <property type="nucleotide sequence ID" value="NZ_CACRUO010000019.1"/>
</dbReference>
<dbReference type="PANTHER" id="PTHR34384:SF6">
    <property type="entry name" value="STAPHYLOFERRIN B SYNTHASE"/>
    <property type="match status" value="1"/>
</dbReference>
<dbReference type="Gene3D" id="1.10.510.40">
    <property type="match status" value="1"/>
</dbReference>
<keyword evidence="5" id="KW-0436">Ligase</keyword>
<proteinExistence type="inferred from homology"/>
<feature type="domain" description="Aerobactin siderophore biosynthesis IucA/IucC-like C-terminal" evidence="4">
    <location>
        <begin position="470"/>
        <end position="643"/>
    </location>
</feature>
<reference evidence="5" key="1">
    <citation type="submission" date="2019-11" db="EMBL/GenBank/DDBJ databases">
        <authorList>
            <person name="Feng L."/>
        </authorList>
    </citation>
    <scope>NUCLEOTIDE SEQUENCE</scope>
    <source>
        <strain evidence="5">SsimulansLFYP27</strain>
    </source>
</reference>
<dbReference type="InterPro" id="IPR022770">
    <property type="entry name" value="IucA/IucC-like_C"/>
</dbReference>
<accession>A0A6N2ZMQ3</accession>
<organism evidence="5">
    <name type="scientific">Staphylococcus simulans</name>
    <dbReference type="NCBI Taxonomy" id="1286"/>
    <lineage>
        <taxon>Bacteria</taxon>
        <taxon>Bacillati</taxon>
        <taxon>Bacillota</taxon>
        <taxon>Bacilli</taxon>
        <taxon>Bacillales</taxon>
        <taxon>Staphylococcaceae</taxon>
        <taxon>Staphylococcus</taxon>
    </lineage>
</organism>
<protein>
    <submittedName>
        <fullName evidence="5">Aerobactin synthase</fullName>
        <ecNumber evidence="5">6.3.2.39</ecNumber>
    </submittedName>
</protein>